<dbReference type="PaxDb" id="3218-PP1S244_93V6.1"/>
<dbReference type="EnsemblPlants" id="Pp3c22_13030V3.1">
    <property type="protein sequence ID" value="Pp3c22_13030V3.1"/>
    <property type="gene ID" value="Pp3c22_13030"/>
</dbReference>
<dbReference type="EMBL" id="ABEU02000022">
    <property type="protein sequence ID" value="PNR30760.1"/>
    <property type="molecule type" value="Genomic_DNA"/>
</dbReference>
<evidence type="ECO:0000313" key="2">
    <source>
        <dbReference type="EMBL" id="PNR30762.1"/>
    </source>
</evidence>
<dbReference type="AlphaFoldDB" id="A0A2K1INB4"/>
<reference evidence="3" key="3">
    <citation type="submission" date="2020-12" db="UniProtKB">
        <authorList>
            <consortium name="EnsemblPlants"/>
        </authorList>
    </citation>
    <scope>IDENTIFICATION</scope>
</reference>
<organism evidence="1">
    <name type="scientific">Physcomitrium patens</name>
    <name type="common">Spreading-leaved earth moss</name>
    <name type="synonym">Physcomitrella patens</name>
    <dbReference type="NCBI Taxonomy" id="3218"/>
    <lineage>
        <taxon>Eukaryota</taxon>
        <taxon>Viridiplantae</taxon>
        <taxon>Streptophyta</taxon>
        <taxon>Embryophyta</taxon>
        <taxon>Bryophyta</taxon>
        <taxon>Bryophytina</taxon>
        <taxon>Bryopsida</taxon>
        <taxon>Funariidae</taxon>
        <taxon>Funariales</taxon>
        <taxon>Funariaceae</taxon>
        <taxon>Physcomitrium</taxon>
    </lineage>
</organism>
<evidence type="ECO:0000313" key="4">
    <source>
        <dbReference type="Proteomes" id="UP000006727"/>
    </source>
</evidence>
<sequence length="67" mass="7812">MTGIDRLLVHCSNLRCSRYVEFGISDFYLYDICIISFHHAPLGYIWVKPIFTPISTRWPEMTSETLG</sequence>
<reference evidence="1 4" key="1">
    <citation type="journal article" date="2008" name="Science">
        <title>The Physcomitrella genome reveals evolutionary insights into the conquest of land by plants.</title>
        <authorList>
            <person name="Rensing S."/>
            <person name="Lang D."/>
            <person name="Zimmer A."/>
            <person name="Terry A."/>
            <person name="Salamov A."/>
            <person name="Shapiro H."/>
            <person name="Nishiyama T."/>
            <person name="Perroud P.-F."/>
            <person name="Lindquist E."/>
            <person name="Kamisugi Y."/>
            <person name="Tanahashi T."/>
            <person name="Sakakibara K."/>
            <person name="Fujita T."/>
            <person name="Oishi K."/>
            <person name="Shin-I T."/>
            <person name="Kuroki Y."/>
            <person name="Toyoda A."/>
            <person name="Suzuki Y."/>
            <person name="Hashimoto A."/>
            <person name="Yamaguchi K."/>
            <person name="Sugano A."/>
            <person name="Kohara Y."/>
            <person name="Fujiyama A."/>
            <person name="Anterola A."/>
            <person name="Aoki S."/>
            <person name="Ashton N."/>
            <person name="Barbazuk W.B."/>
            <person name="Barker E."/>
            <person name="Bennetzen J."/>
            <person name="Bezanilla M."/>
            <person name="Blankenship R."/>
            <person name="Cho S.H."/>
            <person name="Dutcher S."/>
            <person name="Estelle M."/>
            <person name="Fawcett J.A."/>
            <person name="Gundlach H."/>
            <person name="Hanada K."/>
            <person name="Heyl A."/>
            <person name="Hicks K.A."/>
            <person name="Hugh J."/>
            <person name="Lohr M."/>
            <person name="Mayer K."/>
            <person name="Melkozernov A."/>
            <person name="Murata T."/>
            <person name="Nelson D."/>
            <person name="Pils B."/>
            <person name="Prigge M."/>
            <person name="Reiss B."/>
            <person name="Renner T."/>
            <person name="Rombauts S."/>
            <person name="Rushton P."/>
            <person name="Sanderfoot A."/>
            <person name="Schween G."/>
            <person name="Shiu S.-H."/>
            <person name="Stueber K."/>
            <person name="Theodoulou F.L."/>
            <person name="Tu H."/>
            <person name="Van de Peer Y."/>
            <person name="Verrier P.J."/>
            <person name="Waters E."/>
            <person name="Wood A."/>
            <person name="Yang L."/>
            <person name="Cove D."/>
            <person name="Cuming A."/>
            <person name="Hasebe M."/>
            <person name="Lucas S."/>
            <person name="Mishler D.B."/>
            <person name="Reski R."/>
            <person name="Grigoriev I."/>
            <person name="Quatrano R.S."/>
            <person name="Boore J.L."/>
        </authorList>
    </citation>
    <scope>NUCLEOTIDE SEQUENCE [LARGE SCALE GENOMIC DNA]</scope>
    <source>
        <strain evidence="3 4">cv. Gransden 2004</strain>
    </source>
</reference>
<evidence type="ECO:0000313" key="1">
    <source>
        <dbReference type="EMBL" id="PNR30760.1"/>
    </source>
</evidence>
<dbReference type="EnsemblPlants" id="Pp3c22_13010V3.1">
    <property type="protein sequence ID" value="Pp3c22_13010V3.1"/>
    <property type="gene ID" value="Pp3c22_13010"/>
</dbReference>
<proteinExistence type="predicted"/>
<dbReference type="Gramene" id="Pp3c22_13030V3.1">
    <property type="protein sequence ID" value="Pp3c22_13030V3.1"/>
    <property type="gene ID" value="Pp3c22_13030"/>
</dbReference>
<dbReference type="InParanoid" id="A0A2K1INB4"/>
<dbReference type="Gramene" id="Pp3c22_13010V3.1">
    <property type="protein sequence ID" value="Pp3c22_13010V3.1"/>
    <property type="gene ID" value="Pp3c22_13010"/>
</dbReference>
<reference evidence="1 4" key="2">
    <citation type="journal article" date="2018" name="Plant J.">
        <title>The Physcomitrella patens chromosome-scale assembly reveals moss genome structure and evolution.</title>
        <authorList>
            <person name="Lang D."/>
            <person name="Ullrich K.K."/>
            <person name="Murat F."/>
            <person name="Fuchs J."/>
            <person name="Jenkins J."/>
            <person name="Haas F.B."/>
            <person name="Piednoel M."/>
            <person name="Gundlach H."/>
            <person name="Van Bel M."/>
            <person name="Meyberg R."/>
            <person name="Vives C."/>
            <person name="Morata J."/>
            <person name="Symeonidi A."/>
            <person name="Hiss M."/>
            <person name="Muchero W."/>
            <person name="Kamisugi Y."/>
            <person name="Saleh O."/>
            <person name="Blanc G."/>
            <person name="Decker E.L."/>
            <person name="van Gessel N."/>
            <person name="Grimwood J."/>
            <person name="Hayes R.D."/>
            <person name="Graham S.W."/>
            <person name="Gunter L.E."/>
            <person name="McDaniel S.F."/>
            <person name="Hoernstein S.N.W."/>
            <person name="Larsson A."/>
            <person name="Li F.W."/>
            <person name="Perroud P.F."/>
            <person name="Phillips J."/>
            <person name="Ranjan P."/>
            <person name="Rokshar D.S."/>
            <person name="Rothfels C.J."/>
            <person name="Schneider L."/>
            <person name="Shu S."/>
            <person name="Stevenson D.W."/>
            <person name="Thummler F."/>
            <person name="Tillich M."/>
            <person name="Villarreal Aguilar J.C."/>
            <person name="Widiez T."/>
            <person name="Wong G.K."/>
            <person name="Wymore A."/>
            <person name="Zhang Y."/>
            <person name="Zimmer A.D."/>
            <person name="Quatrano R.S."/>
            <person name="Mayer K.F.X."/>
            <person name="Goodstein D."/>
            <person name="Casacuberta J.M."/>
            <person name="Vandepoele K."/>
            <person name="Reski R."/>
            <person name="Cuming A.C."/>
            <person name="Tuskan G.A."/>
            <person name="Maumus F."/>
            <person name="Salse J."/>
            <person name="Schmutz J."/>
            <person name="Rensing S.A."/>
        </authorList>
    </citation>
    <scope>NUCLEOTIDE SEQUENCE [LARGE SCALE GENOMIC DNA]</scope>
    <source>
        <strain evidence="3 4">cv. Gransden 2004</strain>
    </source>
</reference>
<evidence type="ECO:0000313" key="3">
    <source>
        <dbReference type="EnsemblPlants" id="Pp3c22_13010V3.1"/>
    </source>
</evidence>
<keyword evidence="4" id="KW-1185">Reference proteome</keyword>
<dbReference type="Proteomes" id="UP000006727">
    <property type="component" value="Chromosome 22"/>
</dbReference>
<protein>
    <submittedName>
        <fullName evidence="1 3">Uncharacterized protein</fullName>
    </submittedName>
</protein>
<name>A0A2K1INB4_PHYPA</name>
<gene>
    <name evidence="1" type="ORF">PHYPA_027076</name>
    <name evidence="2" type="ORF">PHYPA_027078</name>
</gene>
<accession>A0A2K1INB4</accession>
<dbReference type="EMBL" id="ABEU02000022">
    <property type="protein sequence ID" value="PNR30762.1"/>
    <property type="molecule type" value="Genomic_DNA"/>
</dbReference>